<protein>
    <submittedName>
        <fullName evidence="1">Uncharacterized protein</fullName>
    </submittedName>
</protein>
<name>A0ABR4M6Z5_9EURO</name>
<dbReference type="GeneID" id="98150173"/>
<sequence>MENWSCQISMPIRSLQLATANKFPLTIHRQIGIPLNSEALPRGDFSEFGKARLNGGRSLPLHSPDEPFGSPRASQAGSTAQLLGWRNSRWTLSTSQASPCSGFVSFCGDLHRDPAASQHKFDPHEDLTSKDAISFSLGKGVDERVWLPFLTPDFRSLDQVKVVKSDLSVTHLAPFQFPYDGPQVIQLLCGLC</sequence>
<proteinExistence type="predicted"/>
<dbReference type="EMBL" id="JBFXLQ010000001">
    <property type="protein sequence ID" value="KAL2872373.1"/>
    <property type="molecule type" value="Genomic_DNA"/>
</dbReference>
<evidence type="ECO:0000313" key="2">
    <source>
        <dbReference type="Proteomes" id="UP001610432"/>
    </source>
</evidence>
<organism evidence="1 2">
    <name type="scientific">Aspergillus lucknowensis</name>
    <dbReference type="NCBI Taxonomy" id="176173"/>
    <lineage>
        <taxon>Eukaryota</taxon>
        <taxon>Fungi</taxon>
        <taxon>Dikarya</taxon>
        <taxon>Ascomycota</taxon>
        <taxon>Pezizomycotina</taxon>
        <taxon>Eurotiomycetes</taxon>
        <taxon>Eurotiomycetidae</taxon>
        <taxon>Eurotiales</taxon>
        <taxon>Aspergillaceae</taxon>
        <taxon>Aspergillus</taxon>
        <taxon>Aspergillus subgen. Nidulantes</taxon>
    </lineage>
</organism>
<gene>
    <name evidence="1" type="ORF">BJX67DRAFT_5102</name>
</gene>
<evidence type="ECO:0000313" key="1">
    <source>
        <dbReference type="EMBL" id="KAL2872373.1"/>
    </source>
</evidence>
<keyword evidence="2" id="KW-1185">Reference proteome</keyword>
<accession>A0ABR4M6Z5</accession>
<comment type="caution">
    <text evidence="1">The sequence shown here is derived from an EMBL/GenBank/DDBJ whole genome shotgun (WGS) entry which is preliminary data.</text>
</comment>
<reference evidence="1 2" key="1">
    <citation type="submission" date="2024-07" db="EMBL/GenBank/DDBJ databases">
        <title>Section-level genome sequencing and comparative genomics of Aspergillus sections Usti and Cavernicolus.</title>
        <authorList>
            <consortium name="Lawrence Berkeley National Laboratory"/>
            <person name="Nybo J.L."/>
            <person name="Vesth T.C."/>
            <person name="Theobald S."/>
            <person name="Frisvad J.C."/>
            <person name="Larsen T.O."/>
            <person name="Kjaerboelling I."/>
            <person name="Rothschild-Mancinelli K."/>
            <person name="Lyhne E.K."/>
            <person name="Kogle M.E."/>
            <person name="Barry K."/>
            <person name="Clum A."/>
            <person name="Na H."/>
            <person name="Ledsgaard L."/>
            <person name="Lin J."/>
            <person name="Lipzen A."/>
            <person name="Kuo A."/>
            <person name="Riley R."/>
            <person name="Mondo S."/>
            <person name="Labutti K."/>
            <person name="Haridas S."/>
            <person name="Pangalinan J."/>
            <person name="Salamov A.A."/>
            <person name="Simmons B.A."/>
            <person name="Magnuson J.K."/>
            <person name="Chen J."/>
            <person name="Drula E."/>
            <person name="Henrissat B."/>
            <person name="Wiebenga A."/>
            <person name="Lubbers R.J."/>
            <person name="Gomes A.C."/>
            <person name="Macurrencykelacurrency M.R."/>
            <person name="Stajich J."/>
            <person name="Grigoriev I.V."/>
            <person name="Mortensen U.H."/>
            <person name="De Vries R.P."/>
            <person name="Baker S.E."/>
            <person name="Andersen M.R."/>
        </authorList>
    </citation>
    <scope>NUCLEOTIDE SEQUENCE [LARGE SCALE GENOMIC DNA]</scope>
    <source>
        <strain evidence="1 2">CBS 449.75</strain>
    </source>
</reference>
<dbReference type="Proteomes" id="UP001610432">
    <property type="component" value="Unassembled WGS sequence"/>
</dbReference>
<dbReference type="RefSeq" id="XP_070891352.1">
    <property type="nucleotide sequence ID" value="XM_071035101.1"/>
</dbReference>